<proteinExistence type="predicted"/>
<gene>
    <name evidence="1" type="ORF">A2738_00920</name>
</gene>
<comment type="caution">
    <text evidence="1">The sequence shown here is derived from an EMBL/GenBank/DDBJ whole genome shotgun (WGS) entry which is preliminary data.</text>
</comment>
<reference evidence="1 2" key="1">
    <citation type="journal article" date="2016" name="Nat. Commun.">
        <title>Thousands of microbial genomes shed light on interconnected biogeochemical processes in an aquifer system.</title>
        <authorList>
            <person name="Anantharaman K."/>
            <person name="Brown C.T."/>
            <person name="Hug L.A."/>
            <person name="Sharon I."/>
            <person name="Castelle C.J."/>
            <person name="Probst A.J."/>
            <person name="Thomas B.C."/>
            <person name="Singh A."/>
            <person name="Wilkins M.J."/>
            <person name="Karaoz U."/>
            <person name="Brodie E.L."/>
            <person name="Williams K.H."/>
            <person name="Hubbard S.S."/>
            <person name="Banfield J.F."/>
        </authorList>
    </citation>
    <scope>NUCLEOTIDE SEQUENCE [LARGE SCALE GENOMIC DNA]</scope>
</reference>
<name>A0A1F6VFM7_9BACT</name>
<protein>
    <submittedName>
        <fullName evidence="1">Uncharacterized protein</fullName>
    </submittedName>
</protein>
<dbReference type="EMBL" id="MFTS01000003">
    <property type="protein sequence ID" value="OGI68430.1"/>
    <property type="molecule type" value="Genomic_DNA"/>
</dbReference>
<organism evidence="1 2">
    <name type="scientific">Candidatus Nomurabacteria bacterium RIFCSPHIGHO2_01_FULL_42_15</name>
    <dbReference type="NCBI Taxonomy" id="1801742"/>
    <lineage>
        <taxon>Bacteria</taxon>
        <taxon>Candidatus Nomuraibacteriota</taxon>
    </lineage>
</organism>
<dbReference type="Proteomes" id="UP000178235">
    <property type="component" value="Unassembled WGS sequence"/>
</dbReference>
<sequence length="88" mass="10066">MFTRCGFFGRRIHSTTQQPKTQLKPKMHEKTISHPQYFTSLAQKAWNAVYSSRQGDWMPFVTNTKVSDEGITGTGLRFQSQVLSLVGR</sequence>
<evidence type="ECO:0000313" key="1">
    <source>
        <dbReference type="EMBL" id="OGI68430.1"/>
    </source>
</evidence>
<accession>A0A1F6VFM7</accession>
<evidence type="ECO:0000313" key="2">
    <source>
        <dbReference type="Proteomes" id="UP000178235"/>
    </source>
</evidence>
<dbReference type="AlphaFoldDB" id="A0A1F6VFM7"/>